<evidence type="ECO:0000313" key="1">
    <source>
        <dbReference type="Proteomes" id="UP000887565"/>
    </source>
</evidence>
<keyword evidence="1" id="KW-1185">Reference proteome</keyword>
<dbReference type="AlphaFoldDB" id="A0A915HRH5"/>
<protein>
    <submittedName>
        <fullName evidence="2">Uncharacterized protein</fullName>
    </submittedName>
</protein>
<sequence length="70" mass="8396">MFCDSLEKESKIQDELFEQQLQKHHHLTINEAKPPDQVSHISNLDPVLPPQTDNRFRGYNKLMRKHHFYP</sequence>
<reference evidence="2" key="1">
    <citation type="submission" date="2022-11" db="UniProtKB">
        <authorList>
            <consortium name="WormBaseParasite"/>
        </authorList>
    </citation>
    <scope>IDENTIFICATION</scope>
</reference>
<accession>A0A915HRH5</accession>
<name>A0A915HRH5_ROMCU</name>
<organism evidence="1 2">
    <name type="scientific">Romanomermis culicivorax</name>
    <name type="common">Nematode worm</name>
    <dbReference type="NCBI Taxonomy" id="13658"/>
    <lineage>
        <taxon>Eukaryota</taxon>
        <taxon>Metazoa</taxon>
        <taxon>Ecdysozoa</taxon>
        <taxon>Nematoda</taxon>
        <taxon>Enoplea</taxon>
        <taxon>Dorylaimia</taxon>
        <taxon>Mermithida</taxon>
        <taxon>Mermithoidea</taxon>
        <taxon>Mermithidae</taxon>
        <taxon>Romanomermis</taxon>
    </lineage>
</organism>
<proteinExistence type="predicted"/>
<evidence type="ECO:0000313" key="2">
    <source>
        <dbReference type="WBParaSite" id="nRc.2.0.1.t04528-RA"/>
    </source>
</evidence>
<dbReference type="Proteomes" id="UP000887565">
    <property type="component" value="Unplaced"/>
</dbReference>
<dbReference type="WBParaSite" id="nRc.2.0.1.t04528-RA">
    <property type="protein sequence ID" value="nRc.2.0.1.t04528-RA"/>
    <property type="gene ID" value="nRc.2.0.1.g04528"/>
</dbReference>